<organism evidence="1">
    <name type="scientific">Fagus sylvatica</name>
    <name type="common">Beechnut</name>
    <dbReference type="NCBI Taxonomy" id="28930"/>
    <lineage>
        <taxon>Eukaryota</taxon>
        <taxon>Viridiplantae</taxon>
        <taxon>Streptophyta</taxon>
        <taxon>Embryophyta</taxon>
        <taxon>Tracheophyta</taxon>
        <taxon>Spermatophyta</taxon>
        <taxon>Magnoliopsida</taxon>
        <taxon>eudicotyledons</taxon>
        <taxon>Gunneridae</taxon>
        <taxon>Pentapetalae</taxon>
        <taxon>rosids</taxon>
        <taxon>fabids</taxon>
        <taxon>Fagales</taxon>
        <taxon>Fagaceae</taxon>
        <taxon>Fagus</taxon>
    </lineage>
</organism>
<accession>A0A2N9I0Y7</accession>
<dbReference type="EMBL" id="OIVN01004447">
    <property type="protein sequence ID" value="SPD17521.1"/>
    <property type="molecule type" value="Genomic_DNA"/>
</dbReference>
<dbReference type="AlphaFoldDB" id="A0A2N9I0Y7"/>
<proteinExistence type="predicted"/>
<name>A0A2N9I0Y7_FAGSY</name>
<protein>
    <submittedName>
        <fullName evidence="1">Uncharacterized protein</fullName>
    </submittedName>
</protein>
<sequence>MSVYNSKPQGRWIWDCGAYHVGHANTYSFVDGNNKYSLKCPKDMLEGQREA</sequence>
<gene>
    <name evidence="1" type="ORF">FSB_LOCUS45403</name>
</gene>
<reference evidence="1" key="1">
    <citation type="submission" date="2018-02" db="EMBL/GenBank/DDBJ databases">
        <authorList>
            <person name="Cohen D.B."/>
            <person name="Kent A.D."/>
        </authorList>
    </citation>
    <scope>NUCLEOTIDE SEQUENCE</scope>
</reference>
<evidence type="ECO:0000313" key="1">
    <source>
        <dbReference type="EMBL" id="SPD17521.1"/>
    </source>
</evidence>